<feature type="transmembrane region" description="Helical" evidence="1">
    <location>
        <begin position="21"/>
        <end position="37"/>
    </location>
</feature>
<sequence>MKYIKKAVEWLRKPNQQWIKITTFLLSVCLTVFYFVFPTTVCGWPFLITGVVILVLALFFYYREKEAEIMWLLCSIFFSMFGVASVFICLEFVNRKNDIPAEVKTIEIITLILGVFGVGFFVNTIKVLIHKYKKINRDNKGNPKFPYAAIVSILTSAFGLVTAILNSVTSFMKVHS</sequence>
<evidence type="ECO:0000313" key="3">
    <source>
        <dbReference type="Proteomes" id="UP000516046"/>
    </source>
</evidence>
<proteinExistence type="predicted"/>
<keyword evidence="1" id="KW-1133">Transmembrane helix</keyword>
<feature type="transmembrane region" description="Helical" evidence="1">
    <location>
        <begin position="105"/>
        <end position="125"/>
    </location>
</feature>
<evidence type="ECO:0000313" key="2">
    <source>
        <dbReference type="EMBL" id="QNO18910.1"/>
    </source>
</evidence>
<dbReference type="RefSeq" id="WP_212507979.1">
    <property type="nucleotide sequence ID" value="NZ_CP060696.1"/>
</dbReference>
<keyword evidence="1" id="KW-0812">Transmembrane</keyword>
<accession>A0A7G9WJP8</accession>
<feature type="transmembrane region" description="Helical" evidence="1">
    <location>
        <begin position="145"/>
        <end position="165"/>
    </location>
</feature>
<evidence type="ECO:0000256" key="1">
    <source>
        <dbReference type="SAM" id="Phobius"/>
    </source>
</evidence>
<feature type="transmembrane region" description="Helical" evidence="1">
    <location>
        <begin position="43"/>
        <end position="62"/>
    </location>
</feature>
<feature type="transmembrane region" description="Helical" evidence="1">
    <location>
        <begin position="69"/>
        <end position="93"/>
    </location>
</feature>
<name>A0A7G9WJP8_9FIRM</name>
<organism evidence="2 3">
    <name type="scientific">Caproicibacterium amylolyticum</name>
    <dbReference type="NCBI Taxonomy" id="2766537"/>
    <lineage>
        <taxon>Bacteria</taxon>
        <taxon>Bacillati</taxon>
        <taxon>Bacillota</taxon>
        <taxon>Clostridia</taxon>
        <taxon>Eubacteriales</taxon>
        <taxon>Oscillospiraceae</taxon>
        <taxon>Caproicibacterium</taxon>
    </lineage>
</organism>
<dbReference type="Proteomes" id="UP000516046">
    <property type="component" value="Chromosome"/>
</dbReference>
<dbReference type="KEGG" id="caml:H6X83_04585"/>
<protein>
    <submittedName>
        <fullName evidence="2">Uncharacterized protein</fullName>
    </submittedName>
</protein>
<reference evidence="2 3" key="1">
    <citation type="submission" date="2020-08" db="EMBL/GenBank/DDBJ databases">
        <authorList>
            <person name="Ren C."/>
            <person name="Gu Y."/>
            <person name="Xu Y."/>
        </authorList>
    </citation>
    <scope>NUCLEOTIDE SEQUENCE [LARGE SCALE GENOMIC DNA]</scope>
    <source>
        <strain evidence="2 3">LBM18003</strain>
    </source>
</reference>
<dbReference type="AlphaFoldDB" id="A0A7G9WJP8"/>
<gene>
    <name evidence="2" type="ORF">H6X83_04585</name>
</gene>
<keyword evidence="3" id="KW-1185">Reference proteome</keyword>
<dbReference type="EMBL" id="CP060696">
    <property type="protein sequence ID" value="QNO18910.1"/>
    <property type="molecule type" value="Genomic_DNA"/>
</dbReference>
<keyword evidence="1" id="KW-0472">Membrane</keyword>